<dbReference type="Pfam" id="PF01507">
    <property type="entry name" value="PAPS_reduct"/>
    <property type="match status" value="1"/>
</dbReference>
<dbReference type="NCBIfam" id="NF002537">
    <property type="entry name" value="PRK02090.1"/>
    <property type="match status" value="1"/>
</dbReference>
<feature type="binding site" evidence="4">
    <location>
        <position position="202"/>
    </location>
    <ligand>
        <name>[4Fe-4S] cluster</name>
        <dbReference type="ChEBI" id="CHEBI:49883"/>
    </ligand>
</feature>
<dbReference type="SUPFAM" id="SSF52402">
    <property type="entry name" value="Adenine nucleotide alpha hydrolases-like"/>
    <property type="match status" value="1"/>
</dbReference>
<feature type="binding site" evidence="4">
    <location>
        <position position="117"/>
    </location>
    <ligand>
        <name>[4Fe-4S] cluster</name>
        <dbReference type="ChEBI" id="CHEBI:49883"/>
    </ligand>
</feature>
<evidence type="ECO:0000256" key="4">
    <source>
        <dbReference type="HAMAP-Rule" id="MF_00063"/>
    </source>
</evidence>
<evidence type="ECO:0000313" key="6">
    <source>
        <dbReference type="EMBL" id="SDY51942.1"/>
    </source>
</evidence>
<dbReference type="GO" id="GO:0005737">
    <property type="term" value="C:cytoplasm"/>
    <property type="evidence" value="ECO:0007669"/>
    <property type="project" value="UniProtKB-SubCell"/>
</dbReference>
<keyword evidence="4" id="KW-0963">Cytoplasm</keyword>
<evidence type="ECO:0000256" key="2">
    <source>
        <dbReference type="ARBA" id="ARBA00023002"/>
    </source>
</evidence>
<dbReference type="GO" id="GO:0070814">
    <property type="term" value="P:hydrogen sulfide biosynthetic process"/>
    <property type="evidence" value="ECO:0007669"/>
    <property type="project" value="UniProtKB-UniRule"/>
</dbReference>
<dbReference type="RefSeq" id="WP_089890559.1">
    <property type="nucleotide sequence ID" value="NZ_CALJFH010000012.1"/>
</dbReference>
<proteinExistence type="inferred from homology"/>
<gene>
    <name evidence="4" type="primary">cysH</name>
    <name evidence="6" type="ORF">SAMN05444486_102568</name>
</gene>
<feature type="domain" description="Phosphoadenosine phosphosulphate reductase" evidence="5">
    <location>
        <begin position="39"/>
        <end position="205"/>
    </location>
</feature>
<dbReference type="PIRSF" id="PIRSF000857">
    <property type="entry name" value="PAPS_reductase"/>
    <property type="match status" value="1"/>
</dbReference>
<dbReference type="GO" id="GO:0043866">
    <property type="term" value="F:adenylyl-sulfate reductase (thioredoxin) activity"/>
    <property type="evidence" value="ECO:0007669"/>
    <property type="project" value="UniProtKB-EC"/>
</dbReference>
<dbReference type="GeneID" id="78124636"/>
<organism evidence="6 7">
    <name type="scientific">Lentibacter algarum</name>
    <dbReference type="NCBI Taxonomy" id="576131"/>
    <lineage>
        <taxon>Bacteria</taxon>
        <taxon>Pseudomonadati</taxon>
        <taxon>Pseudomonadota</taxon>
        <taxon>Alphaproteobacteria</taxon>
        <taxon>Rhodobacterales</taxon>
        <taxon>Roseobacteraceae</taxon>
        <taxon>Lentibacter</taxon>
    </lineage>
</organism>
<keyword evidence="4" id="KW-0479">Metal-binding</keyword>
<dbReference type="STRING" id="576131.SAMN05444486_102568"/>
<name>A0A1H3KIA6_9RHOB</name>
<comment type="similarity">
    <text evidence="1 4">Belongs to the PAPS reductase family. CysH subfamily.</text>
</comment>
<comment type="cofactor">
    <cofactor evidence="4">
        <name>[4Fe-4S] cluster</name>
        <dbReference type="ChEBI" id="CHEBI:49883"/>
    </cofactor>
    <text evidence="4">Binds 1 [4Fe-4S] cluster per subunit.</text>
</comment>
<protein>
    <recommendedName>
        <fullName evidence="4">Adenosine 5'-phosphosulfate reductase</fullName>
        <shortName evidence="4">APS reductase</shortName>
        <ecNumber evidence="4">1.8.4.10</ecNumber>
    </recommendedName>
    <alternativeName>
        <fullName evidence="4">5'-adenylylsulfate reductase</fullName>
    </alternativeName>
    <alternativeName>
        <fullName evidence="4">Thioredoxin-dependent 5'-adenylylsulfate reductase</fullName>
    </alternativeName>
</protein>
<feature type="binding site" evidence="4">
    <location>
        <position position="116"/>
    </location>
    <ligand>
        <name>[4Fe-4S] cluster</name>
        <dbReference type="ChEBI" id="CHEBI:49883"/>
    </ligand>
</feature>
<dbReference type="Proteomes" id="UP000199026">
    <property type="component" value="Unassembled WGS sequence"/>
</dbReference>
<evidence type="ECO:0000256" key="1">
    <source>
        <dbReference type="ARBA" id="ARBA00009732"/>
    </source>
</evidence>
<dbReference type="GO" id="GO:0046872">
    <property type="term" value="F:metal ion binding"/>
    <property type="evidence" value="ECO:0007669"/>
    <property type="project" value="UniProtKB-KW"/>
</dbReference>
<dbReference type="GO" id="GO:0004604">
    <property type="term" value="F:phosphoadenylyl-sulfate reductase (thioredoxin) activity"/>
    <property type="evidence" value="ECO:0007669"/>
    <property type="project" value="UniProtKB-UniRule"/>
</dbReference>
<evidence type="ECO:0000313" key="7">
    <source>
        <dbReference type="Proteomes" id="UP000199026"/>
    </source>
</evidence>
<dbReference type="AlphaFoldDB" id="A0A1H3KIA6"/>
<keyword evidence="4" id="KW-0411">Iron-sulfur</keyword>
<keyword evidence="2 4" id="KW-0560">Oxidoreductase</keyword>
<sequence>MLQSNLAAKAEQLNLRFARLPAESLLKEVFAHGLLGRAALVSSFGGEAAVLLHMLSKIAPDAPILFIDTELLFPETLAYQAELATRFQLSNVQRLRADTSFTDPTRRLHRSDPEACCALRKTAPLQAALAPYAAWASGRKRFQGGARSTLELFEAEHGTGRIKLNPLANWSPKQITSYFEAHDLPRHPLTAKGYGSLGCAPCTSPAKGRAGRWQDRAKTECGIHLPATTPKGENA</sequence>
<evidence type="ECO:0000259" key="5">
    <source>
        <dbReference type="Pfam" id="PF01507"/>
    </source>
</evidence>
<dbReference type="PANTHER" id="PTHR46509:SF1">
    <property type="entry name" value="PHOSPHOADENOSINE PHOSPHOSULFATE REDUCTASE"/>
    <property type="match status" value="1"/>
</dbReference>
<dbReference type="GO" id="GO:0051539">
    <property type="term" value="F:4 iron, 4 sulfur cluster binding"/>
    <property type="evidence" value="ECO:0007669"/>
    <property type="project" value="UniProtKB-UniRule"/>
</dbReference>
<comment type="subcellular location">
    <subcellularLocation>
        <location evidence="4">Cytoplasm</location>
    </subcellularLocation>
</comment>
<dbReference type="InterPro" id="IPR014729">
    <property type="entry name" value="Rossmann-like_a/b/a_fold"/>
</dbReference>
<accession>A0A1H3KIA6</accession>
<dbReference type="EMBL" id="FNPR01000002">
    <property type="protein sequence ID" value="SDY51942.1"/>
    <property type="molecule type" value="Genomic_DNA"/>
</dbReference>
<evidence type="ECO:0000256" key="3">
    <source>
        <dbReference type="ARBA" id="ARBA00024327"/>
    </source>
</evidence>
<feature type="active site" description="Nucleophile; cysteine thiosulfonate intermediate" evidence="4">
    <location>
        <position position="221"/>
    </location>
</feature>
<dbReference type="GO" id="GO:0019379">
    <property type="term" value="P:sulfate assimilation, phosphoadenylyl sulfate reduction by phosphoadenylyl-sulfate reductase (thioredoxin)"/>
    <property type="evidence" value="ECO:0007669"/>
    <property type="project" value="UniProtKB-UniRule"/>
</dbReference>
<dbReference type="InterPro" id="IPR002500">
    <property type="entry name" value="PAPS_reduct_dom"/>
</dbReference>
<feature type="binding site" evidence="4">
    <location>
        <position position="199"/>
    </location>
    <ligand>
        <name>[4Fe-4S] cluster</name>
        <dbReference type="ChEBI" id="CHEBI:49883"/>
    </ligand>
</feature>
<dbReference type="EC" id="1.8.4.10" evidence="4"/>
<keyword evidence="4" id="KW-0408">Iron</keyword>
<dbReference type="InterPro" id="IPR004511">
    <property type="entry name" value="PAPS/APS_Rdtase"/>
</dbReference>
<reference evidence="6 7" key="1">
    <citation type="submission" date="2016-10" db="EMBL/GenBank/DDBJ databases">
        <authorList>
            <person name="de Groot N.N."/>
        </authorList>
    </citation>
    <scope>NUCLEOTIDE SEQUENCE [LARGE SCALE GENOMIC DNA]</scope>
    <source>
        <strain evidence="6 7">DSM 24677</strain>
    </source>
</reference>
<comment type="pathway">
    <text evidence="3 4">Sulfur metabolism; hydrogen sulfide biosynthesis; sulfite from sulfate.</text>
</comment>
<comment type="catalytic activity">
    <reaction evidence="4">
        <text>[thioredoxin]-disulfide + sulfite + AMP + 2 H(+) = adenosine 5'-phosphosulfate + [thioredoxin]-dithiol</text>
        <dbReference type="Rhea" id="RHEA:21976"/>
        <dbReference type="Rhea" id="RHEA-COMP:10698"/>
        <dbReference type="Rhea" id="RHEA-COMP:10700"/>
        <dbReference type="ChEBI" id="CHEBI:15378"/>
        <dbReference type="ChEBI" id="CHEBI:17359"/>
        <dbReference type="ChEBI" id="CHEBI:29950"/>
        <dbReference type="ChEBI" id="CHEBI:50058"/>
        <dbReference type="ChEBI" id="CHEBI:58243"/>
        <dbReference type="ChEBI" id="CHEBI:456215"/>
        <dbReference type="EC" id="1.8.4.10"/>
    </reaction>
</comment>
<comment type="function">
    <text evidence="4">Catalyzes the formation of sulfite from adenosine 5'-phosphosulfate (APS) using thioredoxin as an electron donor.</text>
</comment>
<dbReference type="HAMAP" id="MF_00063">
    <property type="entry name" value="CysH"/>
    <property type="match status" value="1"/>
</dbReference>
<dbReference type="Gene3D" id="3.40.50.620">
    <property type="entry name" value="HUPs"/>
    <property type="match status" value="1"/>
</dbReference>
<dbReference type="PANTHER" id="PTHR46509">
    <property type="entry name" value="PHOSPHOADENOSINE PHOSPHOSULFATE REDUCTASE"/>
    <property type="match status" value="1"/>
</dbReference>
<dbReference type="OrthoDB" id="9794018at2"/>
<keyword evidence="7" id="KW-1185">Reference proteome</keyword>